<reference evidence="3" key="1">
    <citation type="journal article" date="2019" name="Int. J. Syst. Evol. Microbiol.">
        <title>The Global Catalogue of Microorganisms (GCM) 10K type strain sequencing project: providing services to taxonomists for standard genome sequencing and annotation.</title>
        <authorList>
            <consortium name="The Broad Institute Genomics Platform"/>
            <consortium name="The Broad Institute Genome Sequencing Center for Infectious Disease"/>
            <person name="Wu L."/>
            <person name="Ma J."/>
        </authorList>
    </citation>
    <scope>NUCLEOTIDE SEQUENCE [LARGE SCALE GENOMIC DNA]</scope>
    <source>
        <strain evidence="3">CCUG 56042</strain>
    </source>
</reference>
<name>A0ABW0JEZ4_9BURK</name>
<evidence type="ECO:0000256" key="1">
    <source>
        <dbReference type="SAM" id="Coils"/>
    </source>
</evidence>
<feature type="coiled-coil region" evidence="1">
    <location>
        <begin position="156"/>
        <end position="204"/>
    </location>
</feature>
<organism evidence="2 3">
    <name type="scientific">Paraburkholderia denitrificans</name>
    <dbReference type="NCBI Taxonomy" id="694025"/>
    <lineage>
        <taxon>Bacteria</taxon>
        <taxon>Pseudomonadati</taxon>
        <taxon>Pseudomonadota</taxon>
        <taxon>Betaproteobacteria</taxon>
        <taxon>Burkholderiales</taxon>
        <taxon>Burkholderiaceae</taxon>
        <taxon>Paraburkholderia</taxon>
    </lineage>
</organism>
<evidence type="ECO:0000313" key="3">
    <source>
        <dbReference type="Proteomes" id="UP001596103"/>
    </source>
</evidence>
<dbReference type="RefSeq" id="WP_377715257.1">
    <property type="nucleotide sequence ID" value="NZ_JBHSMP010000038.1"/>
</dbReference>
<sequence>MTPEPLAPALQESAEAANVLAAVQAGYNDERDLLNQLLGQAQMADAFARFSVTVTTSKLAFVKENKLYRALKGIKSGHGDQLLDGTWDEFCRLIGRSREHVERDIANLRSFGEEALESMSRMGIGYRELRQFRRLPDDQKSALIEVARSGDKDSFIELAEDLIAKHAKEKDALTKEVEAIAADKEASERVAQGKEETINKLQREVIRLSKPLAVVPWDERVAPFQKEITERQSLLDAAIGQHKKAVEALDAWLTTEITSQPDYDPEAPVALPPPVRAVLLHLDDAVNRTASLAAGLQHELRLRFGGDIADARRHVLDADA</sequence>
<keyword evidence="3" id="KW-1185">Reference proteome</keyword>
<protein>
    <submittedName>
        <fullName evidence="2">Uncharacterized protein</fullName>
    </submittedName>
</protein>
<proteinExistence type="predicted"/>
<evidence type="ECO:0000313" key="2">
    <source>
        <dbReference type="EMBL" id="MFC5431772.1"/>
    </source>
</evidence>
<accession>A0ABW0JEZ4</accession>
<gene>
    <name evidence="2" type="ORF">ACFPTO_23695</name>
</gene>
<dbReference type="Proteomes" id="UP001596103">
    <property type="component" value="Unassembled WGS sequence"/>
</dbReference>
<keyword evidence="1" id="KW-0175">Coiled coil</keyword>
<dbReference type="EMBL" id="JBHSMP010000038">
    <property type="protein sequence ID" value="MFC5431772.1"/>
    <property type="molecule type" value="Genomic_DNA"/>
</dbReference>
<comment type="caution">
    <text evidence="2">The sequence shown here is derived from an EMBL/GenBank/DDBJ whole genome shotgun (WGS) entry which is preliminary data.</text>
</comment>